<feature type="region of interest" description="Disordered" evidence="5">
    <location>
        <begin position="25"/>
        <end position="56"/>
    </location>
</feature>
<accession>A0A3A9ZLM1</accession>
<feature type="compositionally biased region" description="Low complexity" evidence="5">
    <location>
        <begin position="303"/>
        <end position="315"/>
    </location>
</feature>
<keyword evidence="6" id="KW-0812">Transmembrane</keyword>
<keyword evidence="6" id="KW-0472">Membrane</keyword>
<keyword evidence="1" id="KW-0134">Cell wall</keyword>
<dbReference type="PROSITE" id="PS50847">
    <property type="entry name" value="GRAM_POS_ANCHORING"/>
    <property type="match status" value="1"/>
</dbReference>
<reference evidence="9 10" key="1">
    <citation type="journal article" date="2004" name="Syst. Appl. Microbiol.">
        <title>Cryptoendolithic actinomycetes from antarctic sandstone rock samples: Micromonospora endolithica sp. nov. and two isolates related to Micromonospora coerulea Jensen 1932.</title>
        <authorList>
            <person name="Hirsch P."/>
            <person name="Mevs U."/>
            <person name="Kroppenstedt R.M."/>
            <person name="Schumann P."/>
            <person name="Stackebrandt E."/>
        </authorList>
    </citation>
    <scope>NUCLEOTIDE SEQUENCE [LARGE SCALE GENOMIC DNA]</scope>
    <source>
        <strain evidence="9 10">JCM 12677</strain>
    </source>
</reference>
<evidence type="ECO:0000259" key="8">
    <source>
        <dbReference type="PROSITE" id="PS50847"/>
    </source>
</evidence>
<comment type="caution">
    <text evidence="9">The sequence shown here is derived from an EMBL/GenBank/DDBJ whole genome shotgun (WGS) entry which is preliminary data.</text>
</comment>
<evidence type="ECO:0000256" key="5">
    <source>
        <dbReference type="SAM" id="MobiDB-lite"/>
    </source>
</evidence>
<dbReference type="InterPro" id="IPR019931">
    <property type="entry name" value="LPXTG_anchor"/>
</dbReference>
<sequence length="351" mass="35150">MVRPLAVLAAAVLSVLPLATPALATPPTGAPAPSRSAATPSGAPAPSRSATAPGTGATITARGDLVFLSGDPWRPSAPLPVVVTNRGTVAARGWFVLRLPSGVEVTAGGDCAAVAGAPQTWRCGGGQVPAGGTRSYRLTLVSTTGEPVFGVRAWGSVAGRDTAGRTEPPAEFRINWPDRTALRLVATVGPVVDGVAVVQVRVTNSGTFDIGGYSLNVTTPSGVRVTDPDCSGSGRLNGVGCEIQRNGRLAGKATDAYQVRLAVTGGPRTVRLYLAPTNRYTNTDTSVTLRLATGTGSGGGAPTAGPATPSGTAAAELPRTGSGSIGYALAGAALVALGGGLLLFRRRLVRG</sequence>
<evidence type="ECO:0000256" key="6">
    <source>
        <dbReference type="SAM" id="Phobius"/>
    </source>
</evidence>
<feature type="signal peptide" evidence="7">
    <location>
        <begin position="1"/>
        <end position="24"/>
    </location>
</feature>
<keyword evidence="4" id="KW-0572">Peptidoglycan-anchor</keyword>
<dbReference type="EMBL" id="RBAK01000002">
    <property type="protein sequence ID" value="RKN49242.1"/>
    <property type="molecule type" value="Genomic_DNA"/>
</dbReference>
<dbReference type="Proteomes" id="UP000281726">
    <property type="component" value="Unassembled WGS sequence"/>
</dbReference>
<proteinExistence type="predicted"/>
<feature type="chain" id="PRO_5017213544" evidence="7">
    <location>
        <begin position="25"/>
        <end position="351"/>
    </location>
</feature>
<dbReference type="Pfam" id="PF00746">
    <property type="entry name" value="Gram_pos_anchor"/>
    <property type="match status" value="1"/>
</dbReference>
<keyword evidence="6" id="KW-1133">Transmembrane helix</keyword>
<evidence type="ECO:0000313" key="10">
    <source>
        <dbReference type="Proteomes" id="UP000281726"/>
    </source>
</evidence>
<protein>
    <submittedName>
        <fullName evidence="9">LPXTG cell wall anchor domain-containing protein</fullName>
    </submittedName>
</protein>
<dbReference type="OrthoDB" id="3385569at2"/>
<evidence type="ECO:0000256" key="1">
    <source>
        <dbReference type="ARBA" id="ARBA00022512"/>
    </source>
</evidence>
<organism evidence="9 10">
    <name type="scientific">Micromonospora endolithica</name>
    <dbReference type="NCBI Taxonomy" id="230091"/>
    <lineage>
        <taxon>Bacteria</taxon>
        <taxon>Bacillati</taxon>
        <taxon>Actinomycetota</taxon>
        <taxon>Actinomycetes</taxon>
        <taxon>Micromonosporales</taxon>
        <taxon>Micromonosporaceae</taxon>
        <taxon>Micromonospora</taxon>
    </lineage>
</organism>
<feature type="domain" description="Gram-positive cocci surface proteins LPxTG" evidence="8">
    <location>
        <begin position="317"/>
        <end position="351"/>
    </location>
</feature>
<feature type="region of interest" description="Disordered" evidence="5">
    <location>
        <begin position="293"/>
        <end position="317"/>
    </location>
</feature>
<evidence type="ECO:0000313" key="9">
    <source>
        <dbReference type="EMBL" id="RKN49242.1"/>
    </source>
</evidence>
<keyword evidence="3 7" id="KW-0732">Signal</keyword>
<evidence type="ECO:0000256" key="2">
    <source>
        <dbReference type="ARBA" id="ARBA00022525"/>
    </source>
</evidence>
<dbReference type="RefSeq" id="WP_120726231.1">
    <property type="nucleotide sequence ID" value="NZ_RBAK01000002.1"/>
</dbReference>
<dbReference type="NCBIfam" id="TIGR01167">
    <property type="entry name" value="LPXTG_anchor"/>
    <property type="match status" value="1"/>
</dbReference>
<feature type="transmembrane region" description="Helical" evidence="6">
    <location>
        <begin position="325"/>
        <end position="344"/>
    </location>
</feature>
<evidence type="ECO:0000256" key="4">
    <source>
        <dbReference type="ARBA" id="ARBA00023088"/>
    </source>
</evidence>
<dbReference type="AlphaFoldDB" id="A0A3A9ZLM1"/>
<keyword evidence="2" id="KW-0964">Secreted</keyword>
<gene>
    <name evidence="9" type="ORF">D7223_06975</name>
</gene>
<evidence type="ECO:0000256" key="3">
    <source>
        <dbReference type="ARBA" id="ARBA00022729"/>
    </source>
</evidence>
<name>A0A3A9ZLM1_9ACTN</name>
<evidence type="ECO:0000256" key="7">
    <source>
        <dbReference type="SAM" id="SignalP"/>
    </source>
</evidence>
<keyword evidence="10" id="KW-1185">Reference proteome</keyword>